<evidence type="ECO:0000256" key="2">
    <source>
        <dbReference type="SAM" id="Phobius"/>
    </source>
</evidence>
<dbReference type="SUPFAM" id="SSF51905">
    <property type="entry name" value="FAD/NAD(P)-binding domain"/>
    <property type="match status" value="1"/>
</dbReference>
<dbReference type="GO" id="GO:0016491">
    <property type="term" value="F:oxidoreductase activity"/>
    <property type="evidence" value="ECO:0007669"/>
    <property type="project" value="UniProtKB-KW"/>
</dbReference>
<reference evidence="4 5" key="1">
    <citation type="submission" date="2017-01" db="EMBL/GenBank/DDBJ databases">
        <authorList>
            <person name="Mah S.A."/>
            <person name="Swanson W.J."/>
            <person name="Moy G.W."/>
            <person name="Vacquier V.D."/>
        </authorList>
    </citation>
    <scope>NUCLEOTIDE SEQUENCE [LARGE SCALE GENOMIC DNA]</scope>
    <source>
        <strain evidence="4 5">DSM 26375</strain>
    </source>
</reference>
<keyword evidence="2" id="KW-0812">Transmembrane</keyword>
<evidence type="ECO:0000313" key="5">
    <source>
        <dbReference type="Proteomes" id="UP000186141"/>
    </source>
</evidence>
<proteinExistence type="predicted"/>
<dbReference type="RefSeq" id="WP_076530396.1">
    <property type="nucleotide sequence ID" value="NZ_BMEH01000003.1"/>
</dbReference>
<dbReference type="Gene3D" id="3.50.50.60">
    <property type="entry name" value="FAD/NAD(P)-binding domain"/>
    <property type="match status" value="1"/>
</dbReference>
<evidence type="ECO:0000313" key="4">
    <source>
        <dbReference type="EMBL" id="SIS92498.1"/>
    </source>
</evidence>
<dbReference type="InterPro" id="IPR036188">
    <property type="entry name" value="FAD/NAD-bd_sf"/>
</dbReference>
<keyword evidence="2" id="KW-1133">Transmembrane helix</keyword>
<name>A0A1N7N2K1_9RHOB</name>
<feature type="transmembrane region" description="Helical" evidence="2">
    <location>
        <begin position="12"/>
        <end position="35"/>
    </location>
</feature>
<gene>
    <name evidence="4" type="ORF">SAMN05421774_10370</name>
</gene>
<organism evidence="4 5">
    <name type="scientific">Gemmobacter megaterium</name>
    <dbReference type="NCBI Taxonomy" id="1086013"/>
    <lineage>
        <taxon>Bacteria</taxon>
        <taxon>Pseudomonadati</taxon>
        <taxon>Pseudomonadota</taxon>
        <taxon>Alphaproteobacteria</taxon>
        <taxon>Rhodobacterales</taxon>
        <taxon>Paracoccaceae</taxon>
        <taxon>Gemmobacter</taxon>
    </lineage>
</organism>
<protein>
    <submittedName>
        <fullName evidence="4">Sarcosine oxidase subunit beta</fullName>
    </submittedName>
</protein>
<evidence type="ECO:0000259" key="3">
    <source>
        <dbReference type="Pfam" id="PF01266"/>
    </source>
</evidence>
<dbReference type="PANTHER" id="PTHR13847">
    <property type="entry name" value="SARCOSINE DEHYDROGENASE-RELATED"/>
    <property type="match status" value="1"/>
</dbReference>
<feature type="domain" description="FAD dependent oxidoreductase" evidence="3">
    <location>
        <begin position="13"/>
        <end position="353"/>
    </location>
</feature>
<dbReference type="STRING" id="1086013.SAMN05421774_10370"/>
<dbReference type="GO" id="GO:0005737">
    <property type="term" value="C:cytoplasm"/>
    <property type="evidence" value="ECO:0007669"/>
    <property type="project" value="TreeGrafter"/>
</dbReference>
<dbReference type="PANTHER" id="PTHR13847:SF287">
    <property type="entry name" value="FAD-DEPENDENT OXIDOREDUCTASE DOMAIN-CONTAINING PROTEIN 1"/>
    <property type="match status" value="1"/>
</dbReference>
<sequence length="390" mass="41118">MIPAPAILRHRPRVCIIGGGIVGASAALFLAMGGAEVTLFERDRIGSHASGVNFGGVRRHARLAGDLPLSARAHHIWHRLPELLGHDCDLETPGHLKLAETEDQMAVLEAWLPIGRNAGMDVRLLGRAELARRFPWLGGNVAGGSFCTGDGFANPRLVAPAFARAARRHGATIHEICPVRALTPRAGGGWRLDPEGHPQCEADHVILATGAWPLGPDPVPAIRVQAPQMFVTEPVPMLHMPVLGLVSGAIYLRQSVRGNLIFGGGHGIIAPDGRRSRPDSAVFSRTPALLQRLLPGCAGAAIIRSWTGIEAHMPDGLPMLGPSPSAAGLFHAWGFCGHGFQTGPGVGEVLAELILTGQTSTDLSAYDPARFGAAPVRAAHPPVPAMESRT</sequence>
<dbReference type="Gene3D" id="3.30.9.10">
    <property type="entry name" value="D-Amino Acid Oxidase, subunit A, domain 2"/>
    <property type="match status" value="1"/>
</dbReference>
<keyword evidence="5" id="KW-1185">Reference proteome</keyword>
<accession>A0A1N7N2K1</accession>
<keyword evidence="1" id="KW-0560">Oxidoreductase</keyword>
<dbReference type="AlphaFoldDB" id="A0A1N7N2K1"/>
<dbReference type="Pfam" id="PF01266">
    <property type="entry name" value="DAO"/>
    <property type="match status" value="1"/>
</dbReference>
<evidence type="ECO:0000256" key="1">
    <source>
        <dbReference type="ARBA" id="ARBA00023002"/>
    </source>
</evidence>
<dbReference type="InterPro" id="IPR006076">
    <property type="entry name" value="FAD-dep_OxRdtase"/>
</dbReference>
<keyword evidence="2" id="KW-0472">Membrane</keyword>
<dbReference type="EMBL" id="FTOT01000003">
    <property type="protein sequence ID" value="SIS92498.1"/>
    <property type="molecule type" value="Genomic_DNA"/>
</dbReference>
<dbReference type="Proteomes" id="UP000186141">
    <property type="component" value="Unassembled WGS sequence"/>
</dbReference>